<accession>A0ABN9ML94</accession>
<proteinExistence type="predicted"/>
<comment type="caution">
    <text evidence="1">The sequence shown here is derived from an EMBL/GenBank/DDBJ whole genome shotgun (WGS) entry which is preliminary data.</text>
</comment>
<keyword evidence="2" id="KW-1185">Reference proteome</keyword>
<sequence length="87" mass="10377">MLQSLGPVKKLYEPQCNSVSRSTEQVYSCREWRQGHIWYLKSHAEPVLSEDRRQSVSRQPSFTYSEWTDDKVEEFHGPRSRARHPRL</sequence>
<gene>
    <name evidence="1" type="ORF">RIMI_LOCUS22258178</name>
</gene>
<evidence type="ECO:0000313" key="2">
    <source>
        <dbReference type="Proteomes" id="UP001176940"/>
    </source>
</evidence>
<dbReference type="Proteomes" id="UP001176940">
    <property type="component" value="Unassembled WGS sequence"/>
</dbReference>
<reference evidence="1" key="1">
    <citation type="submission" date="2023-07" db="EMBL/GenBank/DDBJ databases">
        <authorList>
            <person name="Stuckert A."/>
        </authorList>
    </citation>
    <scope>NUCLEOTIDE SEQUENCE</scope>
</reference>
<protein>
    <submittedName>
        <fullName evidence="1">Uncharacterized protein</fullName>
    </submittedName>
</protein>
<name>A0ABN9ML94_9NEOB</name>
<dbReference type="EMBL" id="CAUEEQ010078357">
    <property type="protein sequence ID" value="CAJ0967487.1"/>
    <property type="molecule type" value="Genomic_DNA"/>
</dbReference>
<organism evidence="1 2">
    <name type="scientific">Ranitomeya imitator</name>
    <name type="common">mimic poison frog</name>
    <dbReference type="NCBI Taxonomy" id="111125"/>
    <lineage>
        <taxon>Eukaryota</taxon>
        <taxon>Metazoa</taxon>
        <taxon>Chordata</taxon>
        <taxon>Craniata</taxon>
        <taxon>Vertebrata</taxon>
        <taxon>Euteleostomi</taxon>
        <taxon>Amphibia</taxon>
        <taxon>Batrachia</taxon>
        <taxon>Anura</taxon>
        <taxon>Neobatrachia</taxon>
        <taxon>Hyloidea</taxon>
        <taxon>Dendrobatidae</taxon>
        <taxon>Dendrobatinae</taxon>
        <taxon>Ranitomeya</taxon>
    </lineage>
</organism>
<evidence type="ECO:0000313" key="1">
    <source>
        <dbReference type="EMBL" id="CAJ0967487.1"/>
    </source>
</evidence>